<dbReference type="Proteomes" id="UP000182658">
    <property type="component" value="Unassembled WGS sequence"/>
</dbReference>
<accession>A0A1J7J6P5</accession>
<dbReference type="AlphaFoldDB" id="A0A1J7J6P5"/>
<name>A0A1J7J6P5_9PEZI</name>
<gene>
    <name evidence="1" type="ORF">CONLIGDRAFT_43096</name>
</gene>
<dbReference type="InParanoid" id="A0A1J7J6P5"/>
<keyword evidence="2" id="KW-1185">Reference proteome</keyword>
<dbReference type="EMBL" id="KV875093">
    <property type="protein sequence ID" value="OIW35149.1"/>
    <property type="molecule type" value="Genomic_DNA"/>
</dbReference>
<organism evidence="1 2">
    <name type="scientific">Coniochaeta ligniaria NRRL 30616</name>
    <dbReference type="NCBI Taxonomy" id="1408157"/>
    <lineage>
        <taxon>Eukaryota</taxon>
        <taxon>Fungi</taxon>
        <taxon>Dikarya</taxon>
        <taxon>Ascomycota</taxon>
        <taxon>Pezizomycotina</taxon>
        <taxon>Sordariomycetes</taxon>
        <taxon>Sordariomycetidae</taxon>
        <taxon>Coniochaetales</taxon>
        <taxon>Coniochaetaceae</taxon>
        <taxon>Coniochaeta</taxon>
    </lineage>
</organism>
<evidence type="ECO:0000313" key="1">
    <source>
        <dbReference type="EMBL" id="OIW35149.1"/>
    </source>
</evidence>
<evidence type="ECO:0000313" key="2">
    <source>
        <dbReference type="Proteomes" id="UP000182658"/>
    </source>
</evidence>
<reference evidence="1 2" key="1">
    <citation type="submission" date="2016-10" db="EMBL/GenBank/DDBJ databases">
        <title>Draft genome sequence of Coniochaeta ligniaria NRRL30616, a lignocellulolytic fungus for bioabatement of inhibitors in plant biomass hydrolysates.</title>
        <authorList>
            <consortium name="DOE Joint Genome Institute"/>
            <person name="Jimenez D.J."/>
            <person name="Hector R.E."/>
            <person name="Riley R."/>
            <person name="Sun H."/>
            <person name="Grigoriev I.V."/>
            <person name="Van Elsas J.D."/>
            <person name="Nichols N.N."/>
        </authorList>
    </citation>
    <scope>NUCLEOTIDE SEQUENCE [LARGE SCALE GENOMIC DNA]</scope>
    <source>
        <strain evidence="1 2">NRRL 30616</strain>
    </source>
</reference>
<proteinExistence type="predicted"/>
<sequence>MTDDEMQQTHVMNQIFPRQYRNAVFSHQTLATEACFHLDRPRCLGGGVTARCLDSGARPFRCKWCLFSIPGRPFSSLRTMFQSVPSISSNIASPSALDATAVPSVCSKVQHAAARIFYEDVPRSRSAIPTGNFPEPTFRPGLSDPWRRVHPYSPFEAPLGALRAQSLKSPRPYDSNQLLKT</sequence>
<protein>
    <submittedName>
        <fullName evidence="1">Uncharacterized protein</fullName>
    </submittedName>
</protein>